<keyword evidence="7 14" id="KW-0378">Hydrolase</keyword>
<accession>V4R2F0</accession>
<dbReference type="Proteomes" id="UP000017819">
    <property type="component" value="Unassembled WGS sequence"/>
</dbReference>
<keyword evidence="14" id="KW-0573">Peptidoglycan synthesis</keyword>
<dbReference type="AlphaFoldDB" id="V4R2F0"/>
<evidence type="ECO:0000256" key="2">
    <source>
        <dbReference type="ARBA" id="ARBA00010621"/>
    </source>
</evidence>
<evidence type="ECO:0000256" key="10">
    <source>
        <dbReference type="ARBA" id="ARBA00023251"/>
    </source>
</evidence>
<dbReference type="GO" id="GO:0050380">
    <property type="term" value="F:undecaprenyl-diphosphatase activity"/>
    <property type="evidence" value="ECO:0007669"/>
    <property type="project" value="UniProtKB-UniRule"/>
</dbReference>
<dbReference type="GO" id="GO:0046677">
    <property type="term" value="P:response to antibiotic"/>
    <property type="evidence" value="ECO:0007669"/>
    <property type="project" value="UniProtKB-UniRule"/>
</dbReference>
<organism evidence="15 16">
    <name type="scientific">Lutibaculum baratangense AMV1</name>
    <dbReference type="NCBI Taxonomy" id="631454"/>
    <lineage>
        <taxon>Bacteria</taxon>
        <taxon>Pseudomonadati</taxon>
        <taxon>Pseudomonadota</taxon>
        <taxon>Alphaproteobacteria</taxon>
        <taxon>Hyphomicrobiales</taxon>
        <taxon>Tepidamorphaceae</taxon>
        <taxon>Lutibaculum</taxon>
    </lineage>
</organism>
<dbReference type="STRING" id="631454.N177_0991"/>
<comment type="function">
    <text evidence="14">Catalyzes the dephosphorylation of undecaprenyl diphosphate (UPP). Confers resistance to bacitracin.</text>
</comment>
<evidence type="ECO:0000256" key="6">
    <source>
        <dbReference type="ARBA" id="ARBA00022692"/>
    </source>
</evidence>
<evidence type="ECO:0000256" key="12">
    <source>
        <dbReference type="ARBA" id="ARBA00032932"/>
    </source>
</evidence>
<comment type="miscellaneous">
    <text evidence="14">Bacitracin is thought to be involved in the inhibition of peptidoglycan synthesis by sequestering undecaprenyl diphosphate, thereby reducing the pool of lipid carrier available.</text>
</comment>
<evidence type="ECO:0000256" key="7">
    <source>
        <dbReference type="ARBA" id="ARBA00022801"/>
    </source>
</evidence>
<dbReference type="GO" id="GO:0005886">
    <property type="term" value="C:plasma membrane"/>
    <property type="evidence" value="ECO:0007669"/>
    <property type="project" value="UniProtKB-SubCell"/>
</dbReference>
<proteinExistence type="inferred from homology"/>
<protein>
    <recommendedName>
        <fullName evidence="4 14">Undecaprenyl-diphosphatase</fullName>
        <ecNumber evidence="3 14">3.6.1.27</ecNumber>
    </recommendedName>
    <alternativeName>
        <fullName evidence="12 14">Bacitracin resistance protein</fullName>
    </alternativeName>
    <alternativeName>
        <fullName evidence="11 14">Undecaprenyl pyrophosphate phosphatase</fullName>
    </alternativeName>
</protein>
<dbReference type="EC" id="3.6.1.27" evidence="3 14"/>
<keyword evidence="10 14" id="KW-0046">Antibiotic resistance</keyword>
<dbReference type="PANTHER" id="PTHR30622">
    <property type="entry name" value="UNDECAPRENYL-DIPHOSPHATASE"/>
    <property type="match status" value="1"/>
</dbReference>
<dbReference type="InterPro" id="IPR003824">
    <property type="entry name" value="UppP"/>
</dbReference>
<dbReference type="Pfam" id="PF02673">
    <property type="entry name" value="BacA"/>
    <property type="match status" value="1"/>
</dbReference>
<comment type="subcellular location">
    <subcellularLocation>
        <location evidence="1 14">Cell membrane</location>
        <topology evidence="1 14">Multi-pass membrane protein</topology>
    </subcellularLocation>
</comment>
<keyword evidence="5 14" id="KW-1003">Cell membrane</keyword>
<dbReference type="EMBL" id="AWXZ01000016">
    <property type="protein sequence ID" value="ESR26132.1"/>
    <property type="molecule type" value="Genomic_DNA"/>
</dbReference>
<keyword evidence="9 14" id="KW-0472">Membrane</keyword>
<name>V4R2F0_9HYPH</name>
<evidence type="ECO:0000256" key="3">
    <source>
        <dbReference type="ARBA" id="ARBA00012374"/>
    </source>
</evidence>
<dbReference type="RefSeq" id="WP_023431136.1">
    <property type="nucleotide sequence ID" value="NZ_AWXZ01000016.1"/>
</dbReference>
<evidence type="ECO:0000256" key="4">
    <source>
        <dbReference type="ARBA" id="ARBA00021581"/>
    </source>
</evidence>
<evidence type="ECO:0000256" key="9">
    <source>
        <dbReference type="ARBA" id="ARBA00023136"/>
    </source>
</evidence>
<comment type="similarity">
    <text evidence="2 14">Belongs to the UppP family.</text>
</comment>
<feature type="transmembrane region" description="Helical" evidence="14">
    <location>
        <begin position="91"/>
        <end position="111"/>
    </location>
</feature>
<sequence length="281" mass="30502">MVIVYIVFLAIVQGVTEFLPISSSAHLILGRDLMNALGVAEWTASPADELAFDVALHIGSLGAVVVYFWRDVVDMAHGALDGIRGRFGERFHFLLLLVIATIPIMVVGLLAKDLVTELLRSTQIIAWTTILFGILLWVADRQVVTVTSAHRLLVRDAVIVGLLQCLALIPGVSRSGICMTTGRALGMDRPLSARFATLLSLPTILGAGLLATLDLYRSGDTRLTVEAILGGLVAFVAAYVAIKLMMSWLRRADYLPFVMYRIALGLLLLVLIYGFGWQPAA</sequence>
<evidence type="ECO:0000256" key="5">
    <source>
        <dbReference type="ARBA" id="ARBA00022475"/>
    </source>
</evidence>
<comment type="catalytic activity">
    <reaction evidence="13 14">
        <text>di-trans,octa-cis-undecaprenyl diphosphate + H2O = di-trans,octa-cis-undecaprenyl phosphate + phosphate + H(+)</text>
        <dbReference type="Rhea" id="RHEA:28094"/>
        <dbReference type="ChEBI" id="CHEBI:15377"/>
        <dbReference type="ChEBI" id="CHEBI:15378"/>
        <dbReference type="ChEBI" id="CHEBI:43474"/>
        <dbReference type="ChEBI" id="CHEBI:58405"/>
        <dbReference type="ChEBI" id="CHEBI:60392"/>
        <dbReference type="EC" id="3.6.1.27"/>
    </reaction>
</comment>
<dbReference type="GO" id="GO:0008360">
    <property type="term" value="P:regulation of cell shape"/>
    <property type="evidence" value="ECO:0007669"/>
    <property type="project" value="UniProtKB-KW"/>
</dbReference>
<keyword evidence="8 14" id="KW-1133">Transmembrane helix</keyword>
<keyword evidence="14" id="KW-0133">Cell shape</keyword>
<dbReference type="eggNOG" id="COG1968">
    <property type="taxonomic scope" value="Bacteria"/>
</dbReference>
<feature type="transmembrane region" description="Helical" evidence="14">
    <location>
        <begin position="123"/>
        <end position="140"/>
    </location>
</feature>
<dbReference type="PATRIC" id="fig|631454.5.peg.977"/>
<reference evidence="15 16" key="1">
    <citation type="journal article" date="2014" name="Genome Announc.">
        <title>Draft Genome Sequence of Lutibaculum baratangense Strain AMV1T, Isolated from a Mud Volcano in Andamans, India.</title>
        <authorList>
            <person name="Singh A."/>
            <person name="Sreenivas A."/>
            <person name="Sathyanarayana Reddy G."/>
            <person name="Pinnaka A.K."/>
            <person name="Shivaji S."/>
        </authorList>
    </citation>
    <scope>NUCLEOTIDE SEQUENCE [LARGE SCALE GENOMIC DNA]</scope>
    <source>
        <strain evidence="15 16">AMV1</strain>
    </source>
</reference>
<dbReference type="HAMAP" id="MF_01006">
    <property type="entry name" value="Undec_diphosphatase"/>
    <property type="match status" value="1"/>
</dbReference>
<comment type="caution">
    <text evidence="15">The sequence shown here is derived from an EMBL/GenBank/DDBJ whole genome shotgun (WGS) entry which is preliminary data.</text>
</comment>
<feature type="transmembrane region" description="Helical" evidence="14">
    <location>
        <begin position="254"/>
        <end position="275"/>
    </location>
</feature>
<evidence type="ECO:0000256" key="13">
    <source>
        <dbReference type="ARBA" id="ARBA00047594"/>
    </source>
</evidence>
<evidence type="ECO:0000256" key="8">
    <source>
        <dbReference type="ARBA" id="ARBA00022989"/>
    </source>
</evidence>
<evidence type="ECO:0000313" key="15">
    <source>
        <dbReference type="EMBL" id="ESR26132.1"/>
    </source>
</evidence>
<evidence type="ECO:0000313" key="16">
    <source>
        <dbReference type="Proteomes" id="UP000017819"/>
    </source>
</evidence>
<keyword evidence="14" id="KW-0961">Cell wall biogenesis/degradation</keyword>
<keyword evidence="16" id="KW-1185">Reference proteome</keyword>
<evidence type="ECO:0000256" key="14">
    <source>
        <dbReference type="HAMAP-Rule" id="MF_01006"/>
    </source>
</evidence>
<evidence type="ECO:0000256" key="11">
    <source>
        <dbReference type="ARBA" id="ARBA00032707"/>
    </source>
</evidence>
<dbReference type="OrthoDB" id="9808289at2"/>
<dbReference type="GO" id="GO:0071555">
    <property type="term" value="P:cell wall organization"/>
    <property type="evidence" value="ECO:0007669"/>
    <property type="project" value="UniProtKB-KW"/>
</dbReference>
<feature type="transmembrane region" description="Helical" evidence="14">
    <location>
        <begin position="193"/>
        <end position="216"/>
    </location>
</feature>
<gene>
    <name evidence="14" type="primary">uppP</name>
    <name evidence="15" type="ORF">N177_0991</name>
</gene>
<dbReference type="GO" id="GO:0009252">
    <property type="term" value="P:peptidoglycan biosynthetic process"/>
    <property type="evidence" value="ECO:0007669"/>
    <property type="project" value="UniProtKB-KW"/>
</dbReference>
<feature type="transmembrane region" description="Helical" evidence="14">
    <location>
        <begin position="223"/>
        <end position="242"/>
    </location>
</feature>
<dbReference type="PANTHER" id="PTHR30622:SF4">
    <property type="entry name" value="UNDECAPRENYL-DIPHOSPHATASE"/>
    <property type="match status" value="1"/>
</dbReference>
<keyword evidence="6 14" id="KW-0812">Transmembrane</keyword>
<evidence type="ECO:0000256" key="1">
    <source>
        <dbReference type="ARBA" id="ARBA00004651"/>
    </source>
</evidence>
<feature type="transmembrane region" description="Helical" evidence="14">
    <location>
        <begin position="54"/>
        <end position="70"/>
    </location>
</feature>